<evidence type="ECO:0000313" key="4">
    <source>
        <dbReference type="EMBL" id="RUM99169.1"/>
    </source>
</evidence>
<proteinExistence type="predicted"/>
<gene>
    <name evidence="4" type="ORF">EET67_03090</name>
</gene>
<name>A0A432VAG4_9HYPH</name>
<evidence type="ECO:0000256" key="1">
    <source>
        <dbReference type="SAM" id="SignalP"/>
    </source>
</evidence>
<accession>A0A432VAG4</accession>
<dbReference type="AlphaFoldDB" id="A0A432VAG4"/>
<evidence type="ECO:0000259" key="3">
    <source>
        <dbReference type="Pfam" id="PF02469"/>
    </source>
</evidence>
<feature type="chain" id="PRO_5019469649" evidence="1">
    <location>
        <begin position="26"/>
        <end position="495"/>
    </location>
</feature>
<evidence type="ECO:0000313" key="5">
    <source>
        <dbReference type="Proteomes" id="UP000281647"/>
    </source>
</evidence>
<protein>
    <submittedName>
        <fullName evidence="4">Peptidoglycan-binding protein</fullName>
    </submittedName>
</protein>
<dbReference type="InterPro" id="IPR036378">
    <property type="entry name" value="FAS1_dom_sf"/>
</dbReference>
<keyword evidence="1" id="KW-0732">Signal</keyword>
<sequence length="495" mass="54376">MMGWRLSQIFVGVLSALALPSVAIAQVQKQLSDTDHGGTAIQLDLPDTGREGVTKQLDLPHGTSKPVISGDADHDPFRLTASDIQKILNQQGYKAGSESETDNFLTRQAIEQFQADRLEPVTGSLTKEQMQALATFAAVRYEPLEKTLAEQNLGGAFATTGRIVAKYVTQKQISGNPIAILAPTDAAWDAVQRAVEESEGHGLDDAERQALIGCHVVTDQLFPAALQTIFQKRSGNYDFRTPGGCTYSASWSGTGVEISNDAGQQIAVLNDVSAPTVIKVSAIQTRPGLLIENGIRATRIFAGPTQFPPRNFSAYGIVAFPSRASSGDRLDRYLMLCHAYVDGLPHADSPNLTTPYADQMVTVWPVEQDKLADQINKMKREELCQQAVAHYGLIAAKQSIKVAQRQNFQMNGEGPYLIAWAPPQQIGDPNAHILVADLSDVTTEKQAEQIMQDWVTDIERNPELWRNGWDEQKIRRLIQLWVDKTGTKLLSFLKE</sequence>
<organism evidence="4 5">
    <name type="scientific">Borborobacter arsenicus</name>
    <dbReference type="NCBI Taxonomy" id="1851146"/>
    <lineage>
        <taxon>Bacteria</taxon>
        <taxon>Pseudomonadati</taxon>
        <taxon>Pseudomonadota</taxon>
        <taxon>Alphaproteobacteria</taxon>
        <taxon>Hyphomicrobiales</taxon>
        <taxon>Phyllobacteriaceae</taxon>
        <taxon>Borborobacter</taxon>
    </lineage>
</organism>
<comment type="caution">
    <text evidence="4">The sequence shown here is derived from an EMBL/GenBank/DDBJ whole genome shotgun (WGS) entry which is preliminary data.</text>
</comment>
<feature type="domain" description="Peptidoglycan binding-like" evidence="2">
    <location>
        <begin position="83"/>
        <end position="133"/>
    </location>
</feature>
<keyword evidence="5" id="KW-1185">Reference proteome</keyword>
<dbReference type="InterPro" id="IPR000782">
    <property type="entry name" value="FAS1_domain"/>
</dbReference>
<dbReference type="RefSeq" id="WP_128624162.1">
    <property type="nucleotide sequence ID" value="NZ_ML133508.1"/>
</dbReference>
<dbReference type="EMBL" id="RKST01000002">
    <property type="protein sequence ID" value="RUM99169.1"/>
    <property type="molecule type" value="Genomic_DNA"/>
</dbReference>
<reference evidence="4 5" key="1">
    <citation type="submission" date="2018-11" db="EMBL/GenBank/DDBJ databases">
        <title>Pseudaminobacter arsenicus sp. nov., an arsenic-resistant bacterium isolated from arsenic-rich aquifers.</title>
        <authorList>
            <person name="Mu Y."/>
        </authorList>
    </citation>
    <scope>NUCLEOTIDE SEQUENCE [LARGE SCALE GENOMIC DNA]</scope>
    <source>
        <strain evidence="4 5">CB3</strain>
    </source>
</reference>
<feature type="signal peptide" evidence="1">
    <location>
        <begin position="1"/>
        <end position="25"/>
    </location>
</feature>
<dbReference type="Pfam" id="PF02469">
    <property type="entry name" value="Fasciclin"/>
    <property type="match status" value="1"/>
</dbReference>
<dbReference type="OrthoDB" id="7867308at2"/>
<dbReference type="InterPro" id="IPR002477">
    <property type="entry name" value="Peptidoglycan-bd-like"/>
</dbReference>
<dbReference type="Proteomes" id="UP000281647">
    <property type="component" value="Unassembled WGS sequence"/>
</dbReference>
<dbReference type="SUPFAM" id="SSF82153">
    <property type="entry name" value="FAS1 domain"/>
    <property type="match status" value="1"/>
</dbReference>
<feature type="domain" description="FAS1" evidence="3">
    <location>
        <begin position="157"/>
        <end position="264"/>
    </location>
</feature>
<dbReference type="SUPFAM" id="SSF47090">
    <property type="entry name" value="PGBD-like"/>
    <property type="match status" value="1"/>
</dbReference>
<dbReference type="Pfam" id="PF01471">
    <property type="entry name" value="PG_binding_1"/>
    <property type="match status" value="1"/>
</dbReference>
<evidence type="ECO:0000259" key="2">
    <source>
        <dbReference type="Pfam" id="PF01471"/>
    </source>
</evidence>
<dbReference type="InterPro" id="IPR036365">
    <property type="entry name" value="PGBD-like_sf"/>
</dbReference>